<reference evidence="2 3" key="1">
    <citation type="submission" date="2015-07" db="EMBL/GenBank/DDBJ databases">
        <title>The genome of Melipona quadrifasciata.</title>
        <authorList>
            <person name="Pan H."/>
            <person name="Kapheim K."/>
        </authorList>
    </citation>
    <scope>NUCLEOTIDE SEQUENCE [LARGE SCALE GENOMIC DNA]</scope>
    <source>
        <strain evidence="2">0111107301</strain>
        <tissue evidence="2">Whole body</tissue>
    </source>
</reference>
<dbReference type="AlphaFoldDB" id="A0A0N0U4E4"/>
<evidence type="ECO:0000313" key="3">
    <source>
        <dbReference type="Proteomes" id="UP000053105"/>
    </source>
</evidence>
<organism evidence="2 3">
    <name type="scientific">Melipona quadrifasciata</name>
    <dbReference type="NCBI Taxonomy" id="166423"/>
    <lineage>
        <taxon>Eukaryota</taxon>
        <taxon>Metazoa</taxon>
        <taxon>Ecdysozoa</taxon>
        <taxon>Arthropoda</taxon>
        <taxon>Hexapoda</taxon>
        <taxon>Insecta</taxon>
        <taxon>Pterygota</taxon>
        <taxon>Neoptera</taxon>
        <taxon>Endopterygota</taxon>
        <taxon>Hymenoptera</taxon>
        <taxon>Apocrita</taxon>
        <taxon>Aculeata</taxon>
        <taxon>Apoidea</taxon>
        <taxon>Anthophila</taxon>
        <taxon>Apidae</taxon>
        <taxon>Melipona</taxon>
    </lineage>
</organism>
<keyword evidence="3" id="KW-1185">Reference proteome</keyword>
<feature type="compositionally biased region" description="Pro residues" evidence="1">
    <location>
        <begin position="51"/>
        <end position="61"/>
    </location>
</feature>
<accession>A0A0N0U4E4</accession>
<name>A0A0N0U4E4_9HYME</name>
<protein>
    <submittedName>
        <fullName evidence="2">Uncharacterized protein</fullName>
    </submittedName>
</protein>
<proteinExistence type="predicted"/>
<feature type="region of interest" description="Disordered" evidence="1">
    <location>
        <begin position="37"/>
        <end position="85"/>
    </location>
</feature>
<sequence length="85" mass="9655">MSLKHNFPISIERKETKIKKYLGHIFNSSDKIYSHPSSQICHNTHIDGPNQPTPPPNPISPSEPQNPIKLRPQTIINHNNDPSKL</sequence>
<dbReference type="EMBL" id="KQ435840">
    <property type="protein sequence ID" value="KOX71324.1"/>
    <property type="molecule type" value="Genomic_DNA"/>
</dbReference>
<evidence type="ECO:0000256" key="1">
    <source>
        <dbReference type="SAM" id="MobiDB-lite"/>
    </source>
</evidence>
<gene>
    <name evidence="2" type="ORF">WN51_01597</name>
</gene>
<dbReference type="Proteomes" id="UP000053105">
    <property type="component" value="Unassembled WGS sequence"/>
</dbReference>
<feature type="compositionally biased region" description="Polar residues" evidence="1">
    <location>
        <begin position="74"/>
        <end position="85"/>
    </location>
</feature>
<evidence type="ECO:0000313" key="2">
    <source>
        <dbReference type="EMBL" id="KOX71324.1"/>
    </source>
</evidence>